<dbReference type="RefSeq" id="WP_184810691.1">
    <property type="nucleotide sequence ID" value="NZ_JACHJQ010000003.1"/>
</dbReference>
<evidence type="ECO:0000256" key="2">
    <source>
        <dbReference type="SAM" id="Phobius"/>
    </source>
</evidence>
<comment type="caution">
    <text evidence="3">The sequence shown here is derived from an EMBL/GenBank/DDBJ whole genome shotgun (WGS) entry which is preliminary data.</text>
</comment>
<feature type="transmembrane region" description="Helical" evidence="2">
    <location>
        <begin position="38"/>
        <end position="58"/>
    </location>
</feature>
<dbReference type="EMBL" id="JACHJQ010000003">
    <property type="protein sequence ID" value="MBB4906485.1"/>
    <property type="molecule type" value="Genomic_DNA"/>
</dbReference>
<feature type="region of interest" description="Disordered" evidence="1">
    <location>
        <begin position="67"/>
        <end position="104"/>
    </location>
</feature>
<accession>A0A7W7Q3R1</accession>
<keyword evidence="2" id="KW-1133">Transmembrane helix</keyword>
<keyword evidence="2" id="KW-0472">Membrane</keyword>
<name>A0A7W7Q3R1_9PSEU</name>
<dbReference type="AlphaFoldDB" id="A0A7W7Q3R1"/>
<proteinExistence type="predicted"/>
<dbReference type="Proteomes" id="UP000520767">
    <property type="component" value="Unassembled WGS sequence"/>
</dbReference>
<evidence type="ECO:0000313" key="3">
    <source>
        <dbReference type="EMBL" id="MBB4906485.1"/>
    </source>
</evidence>
<evidence type="ECO:0000256" key="1">
    <source>
        <dbReference type="SAM" id="MobiDB-lite"/>
    </source>
</evidence>
<feature type="compositionally biased region" description="Pro residues" evidence="1">
    <location>
        <begin position="80"/>
        <end position="100"/>
    </location>
</feature>
<organism evidence="3 4">
    <name type="scientific">Actinophytocola algeriensis</name>
    <dbReference type="NCBI Taxonomy" id="1768010"/>
    <lineage>
        <taxon>Bacteria</taxon>
        <taxon>Bacillati</taxon>
        <taxon>Actinomycetota</taxon>
        <taxon>Actinomycetes</taxon>
        <taxon>Pseudonocardiales</taxon>
        <taxon>Pseudonocardiaceae</taxon>
    </lineage>
</organism>
<keyword evidence="4" id="KW-1185">Reference proteome</keyword>
<keyword evidence="2" id="KW-0812">Transmembrane</keyword>
<protein>
    <submittedName>
        <fullName evidence="3">Uncharacterized protein</fullName>
    </submittedName>
</protein>
<evidence type="ECO:0000313" key="4">
    <source>
        <dbReference type="Proteomes" id="UP000520767"/>
    </source>
</evidence>
<sequence length="262" mass="27690">MTDIKDLLGKAIGDEPPIGIDRDEVFRAGRQRVRRRKALAAGGVVAAVVVAAVGAATLTNFVSLDSEPTPPAVGDSQHAPPGPDLPLPSTPVSQKPPPLGPRLTSQHAEQLTDRLFHSWYVSSTEVVPWHGDATPGFRVEDGTYRYQSDLTSPNAEGVLQMTVDFVAPGTKASCGDILGPYDSCAVVPKDGVAVAQATWKSPAGERRNLAVTVLPDGTRVTAMTSNFSRRFSDAGKVPSGGEPVLDMEKLTTVMVKSGFSVF</sequence>
<reference evidence="3 4" key="1">
    <citation type="submission" date="2020-08" db="EMBL/GenBank/DDBJ databases">
        <title>Genomic Encyclopedia of Type Strains, Phase III (KMG-III): the genomes of soil and plant-associated and newly described type strains.</title>
        <authorList>
            <person name="Whitman W."/>
        </authorList>
    </citation>
    <scope>NUCLEOTIDE SEQUENCE [LARGE SCALE GENOMIC DNA]</scope>
    <source>
        <strain evidence="3 4">CECT 8960</strain>
    </source>
</reference>
<gene>
    <name evidence="3" type="ORF">FHR82_002705</name>
</gene>